<reference evidence="1 2" key="1">
    <citation type="journal article" date="2022" name="Nat. Genet.">
        <title>Improved pea reference genome and pan-genome highlight genomic features and evolutionary characteristics.</title>
        <authorList>
            <person name="Yang T."/>
            <person name="Liu R."/>
            <person name="Luo Y."/>
            <person name="Hu S."/>
            <person name="Wang D."/>
            <person name="Wang C."/>
            <person name="Pandey M.K."/>
            <person name="Ge S."/>
            <person name="Xu Q."/>
            <person name="Li N."/>
            <person name="Li G."/>
            <person name="Huang Y."/>
            <person name="Saxena R.K."/>
            <person name="Ji Y."/>
            <person name="Li M."/>
            <person name="Yan X."/>
            <person name="He Y."/>
            <person name="Liu Y."/>
            <person name="Wang X."/>
            <person name="Xiang C."/>
            <person name="Varshney R.K."/>
            <person name="Ding H."/>
            <person name="Gao S."/>
            <person name="Zong X."/>
        </authorList>
    </citation>
    <scope>NUCLEOTIDE SEQUENCE [LARGE SCALE GENOMIC DNA]</scope>
    <source>
        <strain evidence="1 2">cv. Zhongwan 6</strain>
    </source>
</reference>
<dbReference type="EMBL" id="JAMSHJ010000001">
    <property type="protein sequence ID" value="KAI5447005.1"/>
    <property type="molecule type" value="Genomic_DNA"/>
</dbReference>
<comment type="caution">
    <text evidence="1">The sequence shown here is derived from an EMBL/GenBank/DDBJ whole genome shotgun (WGS) entry which is preliminary data.</text>
</comment>
<dbReference type="AlphaFoldDB" id="A0A9D5BNV8"/>
<evidence type="ECO:0000313" key="2">
    <source>
        <dbReference type="Proteomes" id="UP001058974"/>
    </source>
</evidence>
<dbReference type="Gramene" id="Psat01G0474000-T1">
    <property type="protein sequence ID" value="KAI5447005.1"/>
    <property type="gene ID" value="KIW84_014740"/>
</dbReference>
<proteinExistence type="predicted"/>
<accession>A0A9D5BNV8</accession>
<keyword evidence="2" id="KW-1185">Reference proteome</keyword>
<name>A0A9D5BNV8_PEA</name>
<dbReference type="Proteomes" id="UP001058974">
    <property type="component" value="Chromosome 1"/>
</dbReference>
<organism evidence="1 2">
    <name type="scientific">Pisum sativum</name>
    <name type="common">Garden pea</name>
    <name type="synonym">Lathyrus oleraceus</name>
    <dbReference type="NCBI Taxonomy" id="3888"/>
    <lineage>
        <taxon>Eukaryota</taxon>
        <taxon>Viridiplantae</taxon>
        <taxon>Streptophyta</taxon>
        <taxon>Embryophyta</taxon>
        <taxon>Tracheophyta</taxon>
        <taxon>Spermatophyta</taxon>
        <taxon>Magnoliopsida</taxon>
        <taxon>eudicotyledons</taxon>
        <taxon>Gunneridae</taxon>
        <taxon>Pentapetalae</taxon>
        <taxon>rosids</taxon>
        <taxon>fabids</taxon>
        <taxon>Fabales</taxon>
        <taxon>Fabaceae</taxon>
        <taxon>Papilionoideae</taxon>
        <taxon>50 kb inversion clade</taxon>
        <taxon>NPAAA clade</taxon>
        <taxon>Hologalegina</taxon>
        <taxon>IRL clade</taxon>
        <taxon>Fabeae</taxon>
        <taxon>Lathyrus</taxon>
    </lineage>
</organism>
<protein>
    <submittedName>
        <fullName evidence="1">Uncharacterized protein</fullName>
    </submittedName>
</protein>
<evidence type="ECO:0000313" key="1">
    <source>
        <dbReference type="EMBL" id="KAI5447005.1"/>
    </source>
</evidence>
<gene>
    <name evidence="1" type="ORF">KIW84_014740</name>
</gene>
<sequence length="175" mass="20031">MDSMGKSRDGRSTRACDFEFVGQGLGHQASEDILLKENCCVSVRWNALKVAFASLFLSVLILCDKIDLPRYQNIMTSPNIKGLLLQEKGEEDVFCFDLGEDEDDSCHLRWCLMGRFLCDRLAHVRSMKVRVEDMWSPVKAVTIKQANEGLFLFHFFIILTWKRNLKEGHGLLIVT</sequence>